<dbReference type="GO" id="GO:0016020">
    <property type="term" value="C:membrane"/>
    <property type="evidence" value="ECO:0007669"/>
    <property type="project" value="UniProtKB-SubCell"/>
</dbReference>
<feature type="transmembrane region" description="Helical" evidence="4">
    <location>
        <begin position="30"/>
        <end position="51"/>
    </location>
</feature>
<accession>A0A2T3AUZ1</accession>
<keyword evidence="2 4" id="KW-1133">Transmembrane helix</keyword>
<dbReference type="OrthoDB" id="3558022at2759"/>
<dbReference type="Proteomes" id="UP000241818">
    <property type="component" value="Unassembled WGS sequence"/>
</dbReference>
<dbReference type="GO" id="GO:0005739">
    <property type="term" value="C:mitochondrion"/>
    <property type="evidence" value="ECO:0007669"/>
    <property type="project" value="TreeGrafter"/>
</dbReference>
<keyword evidence="6" id="KW-1185">Reference proteome</keyword>
<evidence type="ECO:0000313" key="6">
    <source>
        <dbReference type="Proteomes" id="UP000241818"/>
    </source>
</evidence>
<reference evidence="5 6" key="1">
    <citation type="journal article" date="2018" name="New Phytol.">
        <title>Comparative genomics and transcriptomics depict ericoid mycorrhizal fungi as versatile saprotrophs and plant mutualists.</title>
        <authorList>
            <person name="Martino E."/>
            <person name="Morin E."/>
            <person name="Grelet G.A."/>
            <person name="Kuo A."/>
            <person name="Kohler A."/>
            <person name="Daghino S."/>
            <person name="Barry K.W."/>
            <person name="Cichocki N."/>
            <person name="Clum A."/>
            <person name="Dockter R.B."/>
            <person name="Hainaut M."/>
            <person name="Kuo R.C."/>
            <person name="LaButti K."/>
            <person name="Lindahl B.D."/>
            <person name="Lindquist E.A."/>
            <person name="Lipzen A."/>
            <person name="Khouja H.R."/>
            <person name="Magnuson J."/>
            <person name="Murat C."/>
            <person name="Ohm R.A."/>
            <person name="Singer S.W."/>
            <person name="Spatafora J.W."/>
            <person name="Wang M."/>
            <person name="Veneault-Fourrey C."/>
            <person name="Henrissat B."/>
            <person name="Grigoriev I.V."/>
            <person name="Martin F.M."/>
            <person name="Perotto S."/>
        </authorList>
    </citation>
    <scope>NUCLEOTIDE SEQUENCE [LARGE SCALE GENOMIC DNA]</scope>
    <source>
        <strain evidence="5 6">ATCC 22711</strain>
    </source>
</reference>
<keyword evidence="3 4" id="KW-0472">Membrane</keyword>
<dbReference type="PANTHER" id="PTHR39136:SF1">
    <property type="entry name" value="ALTERED INHERITANCE OF MITOCHONDRIA PROTEIN 11"/>
    <property type="match status" value="1"/>
</dbReference>
<evidence type="ECO:0000256" key="4">
    <source>
        <dbReference type="RuleBase" id="RU367098"/>
    </source>
</evidence>
<dbReference type="EMBL" id="KZ679015">
    <property type="protein sequence ID" value="PSS12487.1"/>
    <property type="molecule type" value="Genomic_DNA"/>
</dbReference>
<evidence type="ECO:0000256" key="3">
    <source>
        <dbReference type="ARBA" id="ARBA00023136"/>
    </source>
</evidence>
<protein>
    <recommendedName>
        <fullName evidence="4">Altered inheritance of mitochondria protein 11</fullName>
    </recommendedName>
</protein>
<comment type="similarity">
    <text evidence="4">Belongs to the AIM11 family.</text>
</comment>
<evidence type="ECO:0000256" key="2">
    <source>
        <dbReference type="ARBA" id="ARBA00022989"/>
    </source>
</evidence>
<dbReference type="AlphaFoldDB" id="A0A2T3AUZ1"/>
<evidence type="ECO:0000313" key="5">
    <source>
        <dbReference type="EMBL" id="PSS12487.1"/>
    </source>
</evidence>
<organism evidence="5 6">
    <name type="scientific">Amorphotheca resinae ATCC 22711</name>
    <dbReference type="NCBI Taxonomy" id="857342"/>
    <lineage>
        <taxon>Eukaryota</taxon>
        <taxon>Fungi</taxon>
        <taxon>Dikarya</taxon>
        <taxon>Ascomycota</taxon>
        <taxon>Pezizomycotina</taxon>
        <taxon>Leotiomycetes</taxon>
        <taxon>Helotiales</taxon>
        <taxon>Amorphothecaceae</taxon>
        <taxon>Amorphotheca</taxon>
    </lineage>
</organism>
<evidence type="ECO:0000256" key="1">
    <source>
        <dbReference type="ARBA" id="ARBA00022692"/>
    </source>
</evidence>
<keyword evidence="1 4" id="KW-0812">Transmembrane</keyword>
<dbReference type="PANTHER" id="PTHR39136">
    <property type="entry name" value="ALTERED INHERITANCE OF MITOCHONDRIA PROTEIN 11"/>
    <property type="match status" value="1"/>
</dbReference>
<sequence length="172" mass="19440">MAPMERSPATATSDEPRFSSFFSQRARRQLGLFFAGAGFVALSTIVTRRALLRRYRATVPKFYQQSNQPNKITNGYMEALEALNLATVNVLSYAMMLTGGVLYAFDISSLDDMRRNVRSKMGNGDGAQVNEEEEKEIEKFFVDILEKTGRKFDKDGKEIKTAKQAEDTEEKK</sequence>
<name>A0A2T3AUZ1_AMORE</name>
<proteinExistence type="inferred from homology"/>
<dbReference type="InterPro" id="IPR038814">
    <property type="entry name" value="AIM11"/>
</dbReference>
<dbReference type="InParanoid" id="A0A2T3AUZ1"/>
<gene>
    <name evidence="4" type="primary">AIM11</name>
    <name evidence="5" type="ORF">M430DRAFT_36605</name>
</gene>
<comment type="subcellular location">
    <subcellularLocation>
        <location evidence="4">Membrane</location>
        <topology evidence="4">Multi-pass membrane protein</topology>
    </subcellularLocation>
</comment>
<dbReference type="STRING" id="857342.A0A2T3AUZ1"/>
<feature type="transmembrane region" description="Helical" evidence="4">
    <location>
        <begin position="82"/>
        <end position="105"/>
    </location>
</feature>